<dbReference type="GO" id="GO:0120514">
    <property type="term" value="F:2-hydroxyflavanone C-glucosyltransferase activity"/>
    <property type="evidence" value="ECO:0007669"/>
    <property type="project" value="UniProtKB-EC"/>
</dbReference>
<comment type="similarity">
    <text evidence="1 4">Belongs to the UDP-glycosyltransferase family.</text>
</comment>
<dbReference type="SUPFAM" id="SSF53756">
    <property type="entry name" value="UDP-Glycosyltransferase/glycogen phosphorylase"/>
    <property type="match status" value="1"/>
</dbReference>
<dbReference type="GO" id="GO:0080043">
    <property type="term" value="F:quercetin 3-O-glucosyltransferase activity"/>
    <property type="evidence" value="ECO:0000318"/>
    <property type="project" value="GO_Central"/>
</dbReference>
<evidence type="ECO:0000313" key="7">
    <source>
        <dbReference type="RefSeq" id="XP_021861717.1"/>
    </source>
</evidence>
<reference evidence="7" key="2">
    <citation type="submission" date="2025-08" db="UniProtKB">
        <authorList>
            <consortium name="RefSeq"/>
        </authorList>
    </citation>
    <scope>IDENTIFICATION</scope>
    <source>
        <tissue evidence="7">Leaf</tissue>
    </source>
</reference>
<evidence type="ECO:0000256" key="2">
    <source>
        <dbReference type="ARBA" id="ARBA00022679"/>
    </source>
</evidence>
<evidence type="ECO:0000256" key="3">
    <source>
        <dbReference type="ARBA" id="ARBA00051296"/>
    </source>
</evidence>
<reference evidence="6" key="1">
    <citation type="journal article" date="2021" name="Nat. Commun.">
        <title>Genomic analyses provide insights into spinach domestication and the genetic basis of agronomic traits.</title>
        <authorList>
            <person name="Cai X."/>
            <person name="Sun X."/>
            <person name="Xu C."/>
            <person name="Sun H."/>
            <person name="Wang X."/>
            <person name="Ge C."/>
            <person name="Zhang Z."/>
            <person name="Wang Q."/>
            <person name="Fei Z."/>
            <person name="Jiao C."/>
            <person name="Wang Q."/>
        </authorList>
    </citation>
    <scope>NUCLEOTIDE SEQUENCE [LARGE SCALE GENOMIC DNA]</scope>
    <source>
        <strain evidence="6">cv. Varoflay</strain>
    </source>
</reference>
<dbReference type="GeneID" id="110800712"/>
<dbReference type="GO" id="GO:0005737">
    <property type="term" value="C:cytoplasm"/>
    <property type="evidence" value="ECO:0000318"/>
    <property type="project" value="GO_Central"/>
</dbReference>
<dbReference type="InterPro" id="IPR002213">
    <property type="entry name" value="UDP_glucos_trans"/>
</dbReference>
<dbReference type="Proteomes" id="UP000813463">
    <property type="component" value="Chromosome 1"/>
</dbReference>
<dbReference type="AlphaFoldDB" id="A0A9R0J5E3"/>
<proteinExistence type="inferred from homology"/>
<keyword evidence="2 4" id="KW-0808">Transferase</keyword>
<evidence type="ECO:0000256" key="1">
    <source>
        <dbReference type="ARBA" id="ARBA00009995"/>
    </source>
</evidence>
<dbReference type="FunFam" id="3.40.50.2000:FF:000060">
    <property type="entry name" value="Glycosyltransferase"/>
    <property type="match status" value="1"/>
</dbReference>
<protein>
    <recommendedName>
        <fullName evidence="5">Glycosyltransferase</fullName>
        <ecNumber evidence="5">2.4.1.-</ecNumber>
    </recommendedName>
</protein>
<dbReference type="Pfam" id="PF00201">
    <property type="entry name" value="UDPGT"/>
    <property type="match status" value="1"/>
</dbReference>
<gene>
    <name evidence="7" type="primary">LOC110800712</name>
</gene>
<dbReference type="PANTHER" id="PTHR11926">
    <property type="entry name" value="GLUCOSYL/GLUCURONOSYL TRANSFERASES"/>
    <property type="match status" value="1"/>
</dbReference>
<sequence>MENHVICVPFPAQGHIRPMLKLAKLLHFKFNFNITFVNTHHIHQTLFKNHHTCSENNKTPFFRFESLRPEGVSDNDPKDILSVINDVVTNKLELPLKELLMSNLRTSNNINSNNNSNYSRPRISCMISDVAMSSFTLRVAEEFGIPAVLFETASACSLLAYFHFRQLLDKGIIPPLQGGVNIVPTMGDGDEIRPFPLKSLDESCETNGYLEKTIDWIPSLKGICLRDMPTFIRTTIDPNDLMLNIVMLNAQRALNSRALIINTFDVLEQDVLKELSTINPNIYPIGPLNLLVDYHISKNDTISICDEGDEEDHEYMKWLDTQEPNSVLYISFGTIECVNQEKIIEIAWGLANSLSKFLWVVISDQVTGELNCREFNRFEEEIKGRGVLVDWCDQESVLAHPSIGGFLTHCGWNSTIESISYGVPMICWPLVADQVTNAWYCCNRLGIGMKMGEEVKSDDVESMVKELMDKDNGKNMEAETMKWRKLATEVSMSSNGSSYVNLSNVVNDVIKIKQQ</sequence>
<dbReference type="InterPro" id="IPR035595">
    <property type="entry name" value="UDP_glycos_trans_CS"/>
</dbReference>
<dbReference type="PANTHER" id="PTHR11926:SF774">
    <property type="entry name" value="UDP-GLYCOSYLTRANSFERASE 85A1-RELATED"/>
    <property type="match status" value="1"/>
</dbReference>
<dbReference type="OrthoDB" id="1688048at2759"/>
<keyword evidence="6" id="KW-1185">Reference proteome</keyword>
<accession>A0A9R0J5E3</accession>
<organism evidence="6 7">
    <name type="scientific">Spinacia oleracea</name>
    <name type="common">Spinach</name>
    <dbReference type="NCBI Taxonomy" id="3562"/>
    <lineage>
        <taxon>Eukaryota</taxon>
        <taxon>Viridiplantae</taxon>
        <taxon>Streptophyta</taxon>
        <taxon>Embryophyta</taxon>
        <taxon>Tracheophyta</taxon>
        <taxon>Spermatophyta</taxon>
        <taxon>Magnoliopsida</taxon>
        <taxon>eudicotyledons</taxon>
        <taxon>Gunneridae</taxon>
        <taxon>Pentapetalae</taxon>
        <taxon>Caryophyllales</taxon>
        <taxon>Chenopodiaceae</taxon>
        <taxon>Chenopodioideae</taxon>
        <taxon>Anserineae</taxon>
        <taxon>Spinacia</taxon>
    </lineage>
</organism>
<dbReference type="Gene3D" id="3.40.50.2000">
    <property type="entry name" value="Glycogen Phosphorylase B"/>
    <property type="match status" value="2"/>
</dbReference>
<dbReference type="CDD" id="cd03784">
    <property type="entry name" value="GT1_Gtf-like"/>
    <property type="match status" value="1"/>
</dbReference>
<evidence type="ECO:0000313" key="6">
    <source>
        <dbReference type="Proteomes" id="UP000813463"/>
    </source>
</evidence>
<evidence type="ECO:0000256" key="4">
    <source>
        <dbReference type="RuleBase" id="RU003718"/>
    </source>
</evidence>
<name>A0A9R0J5E3_SPIOL</name>
<keyword evidence="4" id="KW-0328">Glycosyltransferase</keyword>
<dbReference type="RefSeq" id="XP_021861717.1">
    <property type="nucleotide sequence ID" value="XM_022006025.2"/>
</dbReference>
<comment type="catalytic activity">
    <reaction evidence="3">
        <text>a 3'-hydro-2'-hydroxy-beta-oxodihydrochalcone + UDP-alpha-D-glucose = a 3'-(beta-D-glucopyranosyl)-2'-hydroxy-beta-oxodihydrochalcone + UDP + H(+)</text>
        <dbReference type="Rhea" id="RHEA:51504"/>
        <dbReference type="ChEBI" id="CHEBI:15378"/>
        <dbReference type="ChEBI" id="CHEBI:58223"/>
        <dbReference type="ChEBI" id="CHEBI:58885"/>
        <dbReference type="ChEBI" id="CHEBI:142482"/>
        <dbReference type="ChEBI" id="CHEBI:142483"/>
        <dbReference type="EC" id="2.4.1.360"/>
    </reaction>
    <physiologicalReaction direction="left-to-right" evidence="3">
        <dbReference type="Rhea" id="RHEA:51505"/>
    </physiologicalReaction>
</comment>
<evidence type="ECO:0000256" key="5">
    <source>
        <dbReference type="RuleBase" id="RU362057"/>
    </source>
</evidence>
<dbReference type="EC" id="2.4.1.-" evidence="5"/>
<dbReference type="PROSITE" id="PS00375">
    <property type="entry name" value="UDPGT"/>
    <property type="match status" value="1"/>
</dbReference>
<dbReference type="GO" id="GO:0080044">
    <property type="term" value="F:quercetin 7-O-glucosyltransferase activity"/>
    <property type="evidence" value="ECO:0000318"/>
    <property type="project" value="GO_Central"/>
</dbReference>
<dbReference type="KEGG" id="soe:110800712"/>